<keyword evidence="3" id="KW-0274">FAD</keyword>
<evidence type="ECO:0000259" key="5">
    <source>
        <dbReference type="Pfam" id="PF01494"/>
    </source>
</evidence>
<proteinExistence type="predicted"/>
<gene>
    <name evidence="6" type="ORF">HK103_005479</name>
</gene>
<dbReference type="Gene3D" id="3.30.70.2450">
    <property type="match status" value="1"/>
</dbReference>
<dbReference type="EMBL" id="JADGKB010000050">
    <property type="protein sequence ID" value="KAJ3256481.1"/>
    <property type="molecule type" value="Genomic_DNA"/>
</dbReference>
<dbReference type="InterPro" id="IPR036188">
    <property type="entry name" value="FAD/NAD-bd_sf"/>
</dbReference>
<evidence type="ECO:0000313" key="7">
    <source>
        <dbReference type="Proteomes" id="UP001210925"/>
    </source>
</evidence>
<dbReference type="GO" id="GO:0071949">
    <property type="term" value="F:FAD binding"/>
    <property type="evidence" value="ECO:0007669"/>
    <property type="project" value="InterPro"/>
</dbReference>
<accession>A0AAD5UIY3</accession>
<dbReference type="Proteomes" id="UP001210925">
    <property type="component" value="Unassembled WGS sequence"/>
</dbReference>
<evidence type="ECO:0000256" key="3">
    <source>
        <dbReference type="ARBA" id="ARBA00022827"/>
    </source>
</evidence>
<feature type="domain" description="FAD-binding" evidence="5">
    <location>
        <begin position="5"/>
        <end position="360"/>
    </location>
</feature>
<dbReference type="Gene3D" id="3.50.50.60">
    <property type="entry name" value="FAD/NAD(P)-binding domain"/>
    <property type="match status" value="1"/>
</dbReference>
<dbReference type="SUPFAM" id="SSF51905">
    <property type="entry name" value="FAD/NAD(P)-binding domain"/>
    <property type="match status" value="1"/>
</dbReference>
<evidence type="ECO:0000256" key="4">
    <source>
        <dbReference type="ARBA" id="ARBA00023002"/>
    </source>
</evidence>
<dbReference type="GO" id="GO:0016709">
    <property type="term" value="F:oxidoreductase activity, acting on paired donors, with incorporation or reduction of molecular oxygen, NAD(P)H as one donor, and incorporation of one atom of oxygen"/>
    <property type="evidence" value="ECO:0007669"/>
    <property type="project" value="UniProtKB-ARBA"/>
</dbReference>
<protein>
    <recommendedName>
        <fullName evidence="5">FAD-binding domain-containing protein</fullName>
    </recommendedName>
</protein>
<dbReference type="PRINTS" id="PR00420">
    <property type="entry name" value="RNGMNOXGNASE"/>
</dbReference>
<evidence type="ECO:0000313" key="6">
    <source>
        <dbReference type="EMBL" id="KAJ3256481.1"/>
    </source>
</evidence>
<dbReference type="AlphaFoldDB" id="A0AAD5UIY3"/>
<comment type="cofactor">
    <cofactor evidence="1">
        <name>FAD</name>
        <dbReference type="ChEBI" id="CHEBI:57692"/>
    </cofactor>
</comment>
<organism evidence="6 7">
    <name type="scientific">Boothiomyces macroporosus</name>
    <dbReference type="NCBI Taxonomy" id="261099"/>
    <lineage>
        <taxon>Eukaryota</taxon>
        <taxon>Fungi</taxon>
        <taxon>Fungi incertae sedis</taxon>
        <taxon>Chytridiomycota</taxon>
        <taxon>Chytridiomycota incertae sedis</taxon>
        <taxon>Chytridiomycetes</taxon>
        <taxon>Rhizophydiales</taxon>
        <taxon>Terramycetaceae</taxon>
        <taxon>Boothiomyces</taxon>
    </lineage>
</organism>
<dbReference type="InterPro" id="IPR002938">
    <property type="entry name" value="FAD-bd"/>
</dbReference>
<name>A0AAD5UIY3_9FUNG</name>
<keyword evidence="4" id="KW-0560">Oxidoreductase</keyword>
<dbReference type="PANTHER" id="PTHR43004:SF19">
    <property type="entry name" value="BINDING MONOOXYGENASE, PUTATIVE (JCVI)-RELATED"/>
    <property type="match status" value="1"/>
</dbReference>
<reference evidence="6" key="1">
    <citation type="submission" date="2020-05" db="EMBL/GenBank/DDBJ databases">
        <title>Phylogenomic resolution of chytrid fungi.</title>
        <authorList>
            <person name="Stajich J.E."/>
            <person name="Amses K."/>
            <person name="Simmons R."/>
            <person name="Seto K."/>
            <person name="Myers J."/>
            <person name="Bonds A."/>
            <person name="Quandt C.A."/>
            <person name="Barry K."/>
            <person name="Liu P."/>
            <person name="Grigoriev I."/>
            <person name="Longcore J.E."/>
            <person name="James T.Y."/>
        </authorList>
    </citation>
    <scope>NUCLEOTIDE SEQUENCE</scope>
    <source>
        <strain evidence="6">PLAUS21</strain>
    </source>
</reference>
<dbReference type="InterPro" id="IPR050641">
    <property type="entry name" value="RIFMO-like"/>
</dbReference>
<comment type="caution">
    <text evidence="6">The sequence shown here is derived from an EMBL/GenBank/DDBJ whole genome shotgun (WGS) entry which is preliminary data.</text>
</comment>
<keyword evidence="2" id="KW-0285">Flavoprotein</keyword>
<evidence type="ECO:0000256" key="2">
    <source>
        <dbReference type="ARBA" id="ARBA00022630"/>
    </source>
</evidence>
<dbReference type="PANTHER" id="PTHR43004">
    <property type="entry name" value="TRK SYSTEM POTASSIUM UPTAKE PROTEIN"/>
    <property type="match status" value="1"/>
</dbReference>
<sequence>MKHEYRVVVSGAGVAGLTFTAELLRQGIDPNDILLIDNQPSKRKFTKASVLHLRVQEILSCYDLTEKMQAYGNWITSASIISNGSVLNTNHLQLPLYSKHKGYIGTEQWLVEQTLLDYITSKGGQVYWSTEIQDFDQGDLIQARVKHNNEIKTVTTQYLVGSEGGKSTIRKHLGLSFVGESGPLAVAVHFKGDKLKHTDENTLNIYGNSTGVALSMGMPNGNWMVGMDVSTAEVEEYLSESKDHHGQYYFDKEMPDSFLSKLIQKKLDPDFTGFDAVIWKSGYRIQNRIVDKFGNGKNIFLIGDAAHLTSPQSGSGMNYAIYDGNNLGWKLAMVLQKLALPVILDTFEQERRDATQALLQVTKQIDQLTTSLTTMSLFGKSVLSTMLKLPPFTILQEYQRLFGHGFSLTYKSLLSCDTYSTFLTSAYEKVYFDGQYGVGQRFNPCTLDFIKERFLTETSGFKVVYFADSIDTLEYAQRNTEYLLNKIKQVTDVVVVPLTRRDIYSTCKIDKGIMVIRPDGFVGLKTRELSFGSIAKYFNSFCPQLHTVDPTSIFYN</sequence>
<dbReference type="Pfam" id="PF01494">
    <property type="entry name" value="FAD_binding_3"/>
    <property type="match status" value="1"/>
</dbReference>
<keyword evidence="7" id="KW-1185">Reference proteome</keyword>
<evidence type="ECO:0000256" key="1">
    <source>
        <dbReference type="ARBA" id="ARBA00001974"/>
    </source>
</evidence>